<accession>A0A8R7QK97</accession>
<dbReference type="PROSITE" id="PS50011">
    <property type="entry name" value="PROTEIN_KINASE_DOM"/>
    <property type="match status" value="1"/>
</dbReference>
<dbReference type="InterPro" id="IPR011009">
    <property type="entry name" value="Kinase-like_dom_sf"/>
</dbReference>
<dbReference type="Pfam" id="PF07714">
    <property type="entry name" value="PK_Tyr_Ser-Thr"/>
    <property type="match status" value="1"/>
</dbReference>
<feature type="domain" description="Protein kinase" evidence="1">
    <location>
        <begin position="1"/>
        <end position="93"/>
    </location>
</feature>
<dbReference type="GO" id="GO:0004672">
    <property type="term" value="F:protein kinase activity"/>
    <property type="evidence" value="ECO:0007669"/>
    <property type="project" value="InterPro"/>
</dbReference>
<evidence type="ECO:0000259" key="1">
    <source>
        <dbReference type="PROSITE" id="PS50011"/>
    </source>
</evidence>
<dbReference type="SUPFAM" id="SSF56112">
    <property type="entry name" value="Protein kinase-like (PK-like)"/>
    <property type="match status" value="1"/>
</dbReference>
<dbReference type="PANTHER" id="PTHR46146">
    <property type="entry name" value="SERINE/THREONINE-PROTEIN KINASE-LIKE PROTEIN CCR4"/>
    <property type="match status" value="1"/>
</dbReference>
<protein>
    <recommendedName>
        <fullName evidence="1">Protein kinase domain-containing protein</fullName>
    </recommendedName>
</protein>
<evidence type="ECO:0000313" key="2">
    <source>
        <dbReference type="EnsemblPlants" id="TuG1812G0500005020.01.T01"/>
    </source>
</evidence>
<reference evidence="3" key="1">
    <citation type="journal article" date="2013" name="Nature">
        <title>Draft genome of the wheat A-genome progenitor Triticum urartu.</title>
        <authorList>
            <person name="Ling H.Q."/>
            <person name="Zhao S."/>
            <person name="Liu D."/>
            <person name="Wang J."/>
            <person name="Sun H."/>
            <person name="Zhang C."/>
            <person name="Fan H."/>
            <person name="Li D."/>
            <person name="Dong L."/>
            <person name="Tao Y."/>
            <person name="Gao C."/>
            <person name="Wu H."/>
            <person name="Li Y."/>
            <person name="Cui Y."/>
            <person name="Guo X."/>
            <person name="Zheng S."/>
            <person name="Wang B."/>
            <person name="Yu K."/>
            <person name="Liang Q."/>
            <person name="Yang W."/>
            <person name="Lou X."/>
            <person name="Chen J."/>
            <person name="Feng M."/>
            <person name="Jian J."/>
            <person name="Zhang X."/>
            <person name="Luo G."/>
            <person name="Jiang Y."/>
            <person name="Liu J."/>
            <person name="Wang Z."/>
            <person name="Sha Y."/>
            <person name="Zhang B."/>
            <person name="Wu H."/>
            <person name="Tang D."/>
            <person name="Shen Q."/>
            <person name="Xue P."/>
            <person name="Zou S."/>
            <person name="Wang X."/>
            <person name="Liu X."/>
            <person name="Wang F."/>
            <person name="Yang Y."/>
            <person name="An X."/>
            <person name="Dong Z."/>
            <person name="Zhang K."/>
            <person name="Zhang X."/>
            <person name="Luo M.C."/>
            <person name="Dvorak J."/>
            <person name="Tong Y."/>
            <person name="Wang J."/>
            <person name="Yang H."/>
            <person name="Li Z."/>
            <person name="Wang D."/>
            <person name="Zhang A."/>
            <person name="Wang J."/>
        </authorList>
    </citation>
    <scope>NUCLEOTIDE SEQUENCE</scope>
    <source>
        <strain evidence="3">cv. G1812</strain>
    </source>
</reference>
<name>A0A8R7QK97_TRIUA</name>
<dbReference type="Proteomes" id="UP000015106">
    <property type="component" value="Chromosome 5"/>
</dbReference>
<sequence>MYSGRHRTSARRTWSGRELLAASTEGSSRTAGSQVAAKRARKLNGQYLSTELRRELKTLQKIEHQNLMRFLGFFEQKDETLIVVEYVDNGSLR</sequence>
<dbReference type="Gene3D" id="1.10.510.10">
    <property type="entry name" value="Transferase(Phosphotransferase) domain 1"/>
    <property type="match status" value="1"/>
</dbReference>
<dbReference type="EnsemblPlants" id="TuG1812G0500005020.01.T01">
    <property type="protein sequence ID" value="TuG1812G0500005020.01.T01"/>
    <property type="gene ID" value="TuG1812G0500005020.01"/>
</dbReference>
<dbReference type="Gramene" id="TuG1812G0500005020.01.T01">
    <property type="protein sequence ID" value="TuG1812G0500005020.01.T01"/>
    <property type="gene ID" value="TuG1812G0500005020.01"/>
</dbReference>
<reference evidence="2" key="2">
    <citation type="submission" date="2018-03" db="EMBL/GenBank/DDBJ databases">
        <title>The Triticum urartu genome reveals the dynamic nature of wheat genome evolution.</title>
        <authorList>
            <person name="Ling H."/>
            <person name="Ma B."/>
            <person name="Shi X."/>
            <person name="Liu H."/>
            <person name="Dong L."/>
            <person name="Sun H."/>
            <person name="Cao Y."/>
            <person name="Gao Q."/>
            <person name="Zheng S."/>
            <person name="Li Y."/>
            <person name="Yu Y."/>
            <person name="Du H."/>
            <person name="Qi M."/>
            <person name="Li Y."/>
            <person name="Yu H."/>
            <person name="Cui Y."/>
            <person name="Wang N."/>
            <person name="Chen C."/>
            <person name="Wu H."/>
            <person name="Zhao Y."/>
            <person name="Zhang J."/>
            <person name="Li Y."/>
            <person name="Zhou W."/>
            <person name="Zhang B."/>
            <person name="Hu W."/>
            <person name="Eijk M."/>
            <person name="Tang J."/>
            <person name="Witsenboer H."/>
            <person name="Zhao S."/>
            <person name="Li Z."/>
            <person name="Zhang A."/>
            <person name="Wang D."/>
            <person name="Liang C."/>
        </authorList>
    </citation>
    <scope>NUCLEOTIDE SEQUENCE [LARGE SCALE GENOMIC DNA]</scope>
    <source>
        <strain evidence="2">cv. G1812</strain>
    </source>
</reference>
<keyword evidence="3" id="KW-1185">Reference proteome</keyword>
<dbReference type="InterPro" id="IPR001245">
    <property type="entry name" value="Ser-Thr/Tyr_kinase_cat_dom"/>
</dbReference>
<reference evidence="2" key="3">
    <citation type="submission" date="2022-06" db="UniProtKB">
        <authorList>
            <consortium name="EnsemblPlants"/>
        </authorList>
    </citation>
    <scope>IDENTIFICATION</scope>
</reference>
<organism evidence="2 3">
    <name type="scientific">Triticum urartu</name>
    <name type="common">Red wild einkorn</name>
    <name type="synonym">Crithodium urartu</name>
    <dbReference type="NCBI Taxonomy" id="4572"/>
    <lineage>
        <taxon>Eukaryota</taxon>
        <taxon>Viridiplantae</taxon>
        <taxon>Streptophyta</taxon>
        <taxon>Embryophyta</taxon>
        <taxon>Tracheophyta</taxon>
        <taxon>Spermatophyta</taxon>
        <taxon>Magnoliopsida</taxon>
        <taxon>Liliopsida</taxon>
        <taxon>Poales</taxon>
        <taxon>Poaceae</taxon>
        <taxon>BOP clade</taxon>
        <taxon>Pooideae</taxon>
        <taxon>Triticodae</taxon>
        <taxon>Triticeae</taxon>
        <taxon>Triticinae</taxon>
        <taxon>Triticum</taxon>
    </lineage>
</organism>
<dbReference type="InterPro" id="IPR000719">
    <property type="entry name" value="Prot_kinase_dom"/>
</dbReference>
<dbReference type="GO" id="GO:0005524">
    <property type="term" value="F:ATP binding"/>
    <property type="evidence" value="ECO:0007669"/>
    <property type="project" value="InterPro"/>
</dbReference>
<evidence type="ECO:0000313" key="3">
    <source>
        <dbReference type="Proteomes" id="UP000015106"/>
    </source>
</evidence>
<proteinExistence type="predicted"/>
<dbReference type="PANTHER" id="PTHR46146:SF7">
    <property type="entry name" value="OS11G0664000 PROTEIN"/>
    <property type="match status" value="1"/>
</dbReference>
<dbReference type="AlphaFoldDB" id="A0A8R7QK97"/>